<feature type="region of interest" description="Disordered" evidence="1">
    <location>
        <begin position="751"/>
        <end position="1019"/>
    </location>
</feature>
<evidence type="ECO:0000259" key="2">
    <source>
        <dbReference type="SMART" id="SM00355"/>
    </source>
</evidence>
<feature type="compositionally biased region" description="Polar residues" evidence="1">
    <location>
        <begin position="632"/>
        <end position="642"/>
    </location>
</feature>
<keyword evidence="6" id="KW-1185">Reference proteome</keyword>
<dbReference type="Pfam" id="PF26082">
    <property type="entry name" value="zf-C2H2_AcuF"/>
    <property type="match status" value="1"/>
</dbReference>
<feature type="domain" description="C2H2-type" evidence="2">
    <location>
        <begin position="404"/>
        <end position="426"/>
    </location>
</feature>
<evidence type="ECO:0000256" key="1">
    <source>
        <dbReference type="SAM" id="MobiDB-lite"/>
    </source>
</evidence>
<feature type="compositionally biased region" description="Polar residues" evidence="1">
    <location>
        <begin position="596"/>
        <end position="616"/>
    </location>
</feature>
<dbReference type="AlphaFoldDB" id="A0A2G5HKC7"/>
<organism evidence="3 5">
    <name type="scientific">Cercospora beticola</name>
    <name type="common">Sugarbeet leaf spot fungus</name>
    <dbReference type="NCBI Taxonomy" id="122368"/>
    <lineage>
        <taxon>Eukaryota</taxon>
        <taxon>Fungi</taxon>
        <taxon>Dikarya</taxon>
        <taxon>Ascomycota</taxon>
        <taxon>Pezizomycotina</taxon>
        <taxon>Dothideomycetes</taxon>
        <taxon>Dothideomycetidae</taxon>
        <taxon>Mycosphaerellales</taxon>
        <taxon>Mycosphaerellaceae</taxon>
        <taxon>Cercospora</taxon>
    </lineage>
</organism>
<feature type="domain" description="C2H2-type" evidence="2">
    <location>
        <begin position="322"/>
        <end position="350"/>
    </location>
</feature>
<feature type="compositionally biased region" description="Low complexity" evidence="1">
    <location>
        <begin position="978"/>
        <end position="989"/>
    </location>
</feature>
<feature type="domain" description="C2H2-type" evidence="2">
    <location>
        <begin position="354"/>
        <end position="377"/>
    </location>
</feature>
<reference evidence="3 5" key="1">
    <citation type="submission" date="2015-10" db="EMBL/GenBank/DDBJ databases">
        <title>The cercosporin biosynthetic gene cluster was horizontally transferred to several fungal lineages and shown to be expanded in Cercospora beticola based on microsynteny with recipient genomes.</title>
        <authorList>
            <person name="De Jonge R."/>
            <person name="Ebert M.K."/>
            <person name="Suttle J.C."/>
            <person name="Jurick Ii W.M."/>
            <person name="Secor G.A."/>
            <person name="Thomma B.P."/>
            <person name="Van De Peer Y."/>
            <person name="Bolton M.D."/>
        </authorList>
    </citation>
    <scope>NUCLEOTIDE SEQUENCE [LARGE SCALE GENOMIC DNA]</scope>
    <source>
        <strain evidence="3 5">09-40</strain>
    </source>
</reference>
<feature type="domain" description="C2H2-type" evidence="2">
    <location>
        <begin position="294"/>
        <end position="317"/>
    </location>
</feature>
<name>A0A2G5HKC7_CERBT</name>
<feature type="compositionally biased region" description="Basic and acidic residues" evidence="1">
    <location>
        <begin position="787"/>
        <end position="806"/>
    </location>
</feature>
<dbReference type="OrthoDB" id="20872at2759"/>
<dbReference type="InterPro" id="IPR058925">
    <property type="entry name" value="zf-C2H2_AcuF"/>
</dbReference>
<dbReference type="InterPro" id="IPR054464">
    <property type="entry name" value="ULD_fung"/>
</dbReference>
<dbReference type="PANTHER" id="PTHR35391">
    <property type="entry name" value="C2H2-TYPE DOMAIN-CONTAINING PROTEIN-RELATED"/>
    <property type="match status" value="1"/>
</dbReference>
<evidence type="ECO:0000313" key="4">
    <source>
        <dbReference type="EMBL" id="WPB01034.1"/>
    </source>
</evidence>
<feature type="compositionally biased region" description="Basic residues" evidence="1">
    <location>
        <begin position="868"/>
        <end position="881"/>
    </location>
</feature>
<feature type="region of interest" description="Disordered" evidence="1">
    <location>
        <begin position="211"/>
        <end position="245"/>
    </location>
</feature>
<dbReference type="Proteomes" id="UP001302367">
    <property type="component" value="Chromosome 4"/>
</dbReference>
<accession>A0A2G5HKC7</accession>
<feature type="compositionally biased region" description="Basic residues" evidence="1">
    <location>
        <begin position="751"/>
        <end position="770"/>
    </location>
</feature>
<reference evidence="4 6" key="2">
    <citation type="submission" date="2023-09" db="EMBL/GenBank/DDBJ databases">
        <title>Complete-Gapless Cercospora beticola genome.</title>
        <authorList>
            <person name="Wyatt N.A."/>
            <person name="Spanner R.E."/>
            <person name="Bolton M.D."/>
        </authorList>
    </citation>
    <scope>NUCLEOTIDE SEQUENCE [LARGE SCALE GENOMIC DNA]</scope>
    <source>
        <strain evidence="4">Cb09-40</strain>
    </source>
</reference>
<dbReference type="Proteomes" id="UP000230605">
    <property type="component" value="Chromosome 4"/>
</dbReference>
<feature type="region of interest" description="Disordered" evidence="1">
    <location>
        <begin position="594"/>
        <end position="659"/>
    </location>
</feature>
<gene>
    <name evidence="3" type="ORF">CB0940_03837</name>
    <name evidence="4" type="ORF">RHO25_005654</name>
</gene>
<dbReference type="PANTHER" id="PTHR35391:SF7">
    <property type="entry name" value="C2H2-TYPE DOMAIN-CONTAINING PROTEIN"/>
    <property type="match status" value="1"/>
</dbReference>
<feature type="compositionally biased region" description="Basic and acidic residues" evidence="1">
    <location>
        <begin position="993"/>
        <end position="1019"/>
    </location>
</feature>
<evidence type="ECO:0000313" key="5">
    <source>
        <dbReference type="Proteomes" id="UP000230605"/>
    </source>
</evidence>
<evidence type="ECO:0000313" key="3">
    <source>
        <dbReference type="EMBL" id="PIA93027.1"/>
    </source>
</evidence>
<dbReference type="InterPro" id="IPR013087">
    <property type="entry name" value="Znf_C2H2_type"/>
</dbReference>
<evidence type="ECO:0000313" key="6">
    <source>
        <dbReference type="Proteomes" id="UP001302367"/>
    </source>
</evidence>
<feature type="compositionally biased region" description="Basic and acidic residues" evidence="1">
    <location>
        <begin position="846"/>
        <end position="867"/>
    </location>
</feature>
<dbReference type="EMBL" id="LKMD01000105">
    <property type="protein sequence ID" value="PIA93027.1"/>
    <property type="molecule type" value="Genomic_DNA"/>
</dbReference>
<sequence length="1019" mass="115165">MTTSQYLPHGVIAERIESCVTKFESTIKRHQDKSQQSCVTSLKNEQFRFKAWVSQAATDMPADQNGQAYSLRDTQGLRDQLLSLLQKLADSLDQAYDAAEVDNDQVSAAAGDKDDEDDISLDFEYDPAPNDLGSNQTRHIGDVVDQLYRLNLALRKPAGTDYLKSTEASAAFEYLHFDEEHVRQDFPSAPAFLIKRLAECISRRRQLLRHWQNNEPSHDHRTSDGPDSSVEDDESDFMGLGPSSEVAQTEASAVTISTLWRSAASISSRPRVDSAPVFSLKVPPIPQQQGQDRLRCPICSCNVSVTTEKQWRTHVFHDLQPYACTYELCTSPHRAYSSPREWQQHLISSHPISWRCPFDCDCVFTAVQDLEHHIVEHHKVTNDILTLKTISDACATPQEAASSPRCPLCQCICPSQRHWFKHVQAHQRQLALFSLPQHLLVAASDDESDSTGIEETRRTHPRIHFVDPGDMGIRNTKHILAGEAPELSSNDMGTEDSLTKAMEELQTTLHDDLKAGKVLDAIIPLTLELYSRRKKPRKQDQYEELESRYLKLLAATTTGRSREEQTAVVAKVAGKYGNLNSGDDLRHELGKELRKGTQNQNRTSQAQPSELSSGRIYQSIGEGSAGGRISRPISNDISQPASAKSKVESSMLETPRPNLSHDHEKYITAVSFCDTLGNWFRFPFAVVRDWAAMQRCILQASKGTGEDHEALVRDGKYSLVDSNGFVILPEFWSDNVWPGLVVHMQMWVQPRKSKKSKTASKKRSKNHKRNSSPDNKRVSEDSPTGDKYPEDEYIRAVSYQRDRGEPLRPSLRRAASANEYPPKPLGSIREEPPSNESRVSWADSTVSRERERERERERVHSESESSRSRSRSPPRTRHHSFHGPIPRPSGPTEPVEAFYGPHQNPFRHPPQPYVQDYDSDLDYRYDNLHRSSRRSSDYPVADGGYYNSEYNKRPLSPVPPPPRRSETDSGYGGSVRYPGSAPSSAVPSPHYTQLEDRRGRRRDTGPDRYAVEREVIGRR</sequence>
<dbReference type="Pfam" id="PF22893">
    <property type="entry name" value="ULD_2"/>
    <property type="match status" value="1"/>
</dbReference>
<dbReference type="SMART" id="SM00355">
    <property type="entry name" value="ZnF_C2H2"/>
    <property type="match status" value="4"/>
</dbReference>
<protein>
    <recommendedName>
        <fullName evidence="2">C2H2-type domain-containing protein</fullName>
    </recommendedName>
</protein>
<proteinExistence type="predicted"/>
<dbReference type="EMBL" id="CP134187">
    <property type="protein sequence ID" value="WPB01034.1"/>
    <property type="molecule type" value="Genomic_DNA"/>
</dbReference>